<protein>
    <submittedName>
        <fullName evidence="2">Unannotated protein</fullName>
    </submittedName>
</protein>
<reference evidence="2" key="1">
    <citation type="submission" date="2020-05" db="EMBL/GenBank/DDBJ databases">
        <authorList>
            <person name="Chiriac C."/>
            <person name="Salcher M."/>
            <person name="Ghai R."/>
            <person name="Kavagutti S V."/>
        </authorList>
    </citation>
    <scope>NUCLEOTIDE SEQUENCE</scope>
</reference>
<keyword evidence="1" id="KW-0472">Membrane</keyword>
<gene>
    <name evidence="2" type="ORF">UFOPK1506_00487</name>
</gene>
<feature type="transmembrane region" description="Helical" evidence="1">
    <location>
        <begin position="18"/>
        <end position="37"/>
    </location>
</feature>
<name>A0A6J6CNK6_9ZZZZ</name>
<keyword evidence="1" id="KW-1133">Transmembrane helix</keyword>
<evidence type="ECO:0000313" key="2">
    <source>
        <dbReference type="EMBL" id="CAB4551683.1"/>
    </source>
</evidence>
<dbReference type="AlphaFoldDB" id="A0A6J6CNK6"/>
<organism evidence="2">
    <name type="scientific">freshwater metagenome</name>
    <dbReference type="NCBI Taxonomy" id="449393"/>
    <lineage>
        <taxon>unclassified sequences</taxon>
        <taxon>metagenomes</taxon>
        <taxon>ecological metagenomes</taxon>
    </lineage>
</organism>
<accession>A0A6J6CNK6</accession>
<keyword evidence="1" id="KW-0812">Transmembrane</keyword>
<proteinExistence type="predicted"/>
<sequence>MERAGFATWAELLHFKTVWIVTTILLGDVVALFAIHAGHGDFGADIRALTGHRRTPYI</sequence>
<evidence type="ECO:0000256" key="1">
    <source>
        <dbReference type="SAM" id="Phobius"/>
    </source>
</evidence>
<dbReference type="EMBL" id="CAEZSV010000067">
    <property type="protein sequence ID" value="CAB4551683.1"/>
    <property type="molecule type" value="Genomic_DNA"/>
</dbReference>